<dbReference type="EC" id="2.3.1.102" evidence="3"/>
<dbReference type="PANTHER" id="PTHR31438">
    <property type="entry name" value="LYSINE N-ACYLTRANSFERASE C17G9.06C-RELATED"/>
    <property type="match status" value="1"/>
</dbReference>
<dbReference type="Gene3D" id="3.40.630.30">
    <property type="match status" value="1"/>
</dbReference>
<dbReference type="SUPFAM" id="SSF55729">
    <property type="entry name" value="Acyl-CoA N-acyltransferases (Nat)"/>
    <property type="match status" value="1"/>
</dbReference>
<sequence length="345" mass="39774">MGFMLAASKVLPIKENIMDFDAAKQRRTLQSRSYIRLAPNLVHLKTAHGHHEAAYEAEAGVATITFYHGDPTQSAELLMAAAEAVTAEDRSIKSVAFEGHQASLPRHISSTGKLDSTILWQWPSLWLPQLTYPLPPVQEMTAGRYHPRRPAKPKGTVYRRFIPWLERDISFRVADPETDLAAFHRWMNDEQVNTIWEDAGSLEKHREILEERIADPHVLPLIGSFADIPFGYFEVYWAKENRLGPFYDADDYDRGWHVAIGEPDYRGKKWISAWLPSLMHFIFLDDPRTQRIVGEPRASHEQQIRNLDRSGFAKIKHFDFPHKRALLVMLSRERFFGDHLWVPAS</sequence>
<dbReference type="Proteomes" id="UP000008817">
    <property type="component" value="Plasmid pC"/>
</dbReference>
<dbReference type="SMART" id="SM01006">
    <property type="entry name" value="AlcB"/>
    <property type="match status" value="1"/>
</dbReference>
<evidence type="ECO:0000256" key="1">
    <source>
        <dbReference type="ARBA" id="ARBA00004924"/>
    </source>
</evidence>
<keyword evidence="3" id="KW-0614">Plasmid</keyword>
<feature type="domain" description="Acyltransferase MbtK/IucB-like conserved" evidence="2">
    <location>
        <begin position="172"/>
        <end position="219"/>
    </location>
</feature>
<evidence type="ECO:0000313" key="4">
    <source>
        <dbReference type="Proteomes" id="UP000008817"/>
    </source>
</evidence>
<dbReference type="InterPro" id="IPR016181">
    <property type="entry name" value="Acyl_CoA_acyltransferase"/>
</dbReference>
<dbReference type="GO" id="GO:0019290">
    <property type="term" value="P:siderophore biosynthetic process"/>
    <property type="evidence" value="ECO:0007669"/>
    <property type="project" value="InterPro"/>
</dbReference>
<proteinExistence type="predicted"/>
<name>B3Q3K4_RHIE6</name>
<dbReference type="AlphaFoldDB" id="B3Q3K4"/>
<dbReference type="EMBL" id="CP001077">
    <property type="protein sequence ID" value="ACE94761.1"/>
    <property type="molecule type" value="Genomic_DNA"/>
</dbReference>
<evidence type="ECO:0000313" key="3">
    <source>
        <dbReference type="EMBL" id="ACE94761.1"/>
    </source>
</evidence>
<gene>
    <name evidence="3" type="primary">vbsA</name>
    <name evidence="3" type="ordered locus">RHECIAT_PC0000684</name>
</gene>
<reference evidence="3 4" key="1">
    <citation type="submission" date="2008-04" db="EMBL/GenBank/DDBJ databases">
        <title>Genome diversity and DNA divergence of Rhizobium etli.</title>
        <authorList>
            <person name="Gonzalez V."/>
            <person name="Acosta J.L."/>
            <person name="Santamaria R.I."/>
            <person name="Bustos P."/>
            <person name="Hernandez-Gonzalez I.L."/>
            <person name="Fernandez J.L."/>
            <person name="Diaz R."/>
            <person name="Flores M."/>
            <person name="Mora J."/>
            <person name="Palacios R."/>
            <person name="Davila G."/>
        </authorList>
    </citation>
    <scope>NUCLEOTIDE SEQUENCE [LARGE SCALE GENOMIC DNA]</scope>
    <source>
        <strain evidence="3 4">CIAT 652</strain>
        <plasmid evidence="4">Plasmid pC</plasmid>
    </source>
</reference>
<protein>
    <submittedName>
        <fullName evidence="3">N6-hydroxylysine O-acetyltransferase protein</fullName>
        <ecNumber evidence="3">2.3.1.102</ecNumber>
    </submittedName>
</protein>
<dbReference type="GO" id="GO:0050133">
    <property type="term" value="F:N6-hydroxylysine O-acetyltransferase activity"/>
    <property type="evidence" value="ECO:0007669"/>
    <property type="project" value="UniProtKB-EC"/>
</dbReference>
<organism evidence="3 4">
    <name type="scientific">Rhizobium etli (strain CIAT 652)</name>
    <dbReference type="NCBI Taxonomy" id="491916"/>
    <lineage>
        <taxon>Bacteria</taxon>
        <taxon>Pseudomonadati</taxon>
        <taxon>Pseudomonadota</taxon>
        <taxon>Alphaproteobacteria</taxon>
        <taxon>Hyphomicrobiales</taxon>
        <taxon>Rhizobiaceae</taxon>
        <taxon>Rhizobium/Agrobacterium group</taxon>
        <taxon>Rhizobium</taxon>
    </lineage>
</organism>
<accession>B3Q3K4</accession>
<comment type="pathway">
    <text evidence="1">Siderophore biosynthesis.</text>
</comment>
<geneLocation type="plasmid" evidence="3 4">
    <name>pC</name>
</geneLocation>
<dbReference type="Pfam" id="PF13523">
    <property type="entry name" value="Acetyltransf_8"/>
    <property type="match status" value="1"/>
</dbReference>
<keyword evidence="3" id="KW-0808">Transferase</keyword>
<dbReference type="HOGENOM" id="CLU_039848_0_0_5"/>
<dbReference type="PANTHER" id="PTHR31438:SF1">
    <property type="entry name" value="LYSINE N-ACYLTRANSFERASE C17G9.06C-RELATED"/>
    <property type="match status" value="1"/>
</dbReference>
<dbReference type="GO" id="GO:0016410">
    <property type="term" value="F:N-acyltransferase activity"/>
    <property type="evidence" value="ECO:0007669"/>
    <property type="project" value="TreeGrafter"/>
</dbReference>
<dbReference type="KEGG" id="rec:RHECIAT_PC0000684"/>
<evidence type="ECO:0000259" key="2">
    <source>
        <dbReference type="SMART" id="SM01006"/>
    </source>
</evidence>
<dbReference type="InterPro" id="IPR019432">
    <property type="entry name" value="Acyltransferase_MbtK/IucB-like"/>
</dbReference>
<keyword evidence="3" id="KW-0012">Acyltransferase</keyword>
<dbReference type="eggNOG" id="COG1670">
    <property type="taxonomic scope" value="Bacteria"/>
</dbReference>